<evidence type="ECO:0000313" key="2">
    <source>
        <dbReference type="Proteomes" id="UP000256779"/>
    </source>
</evidence>
<name>A0A3D9L895_MARFU</name>
<evidence type="ECO:0000313" key="1">
    <source>
        <dbReference type="EMBL" id="REE01097.1"/>
    </source>
</evidence>
<dbReference type="AlphaFoldDB" id="A0A3D9L895"/>
<dbReference type="Proteomes" id="UP000256779">
    <property type="component" value="Unassembled WGS sequence"/>
</dbReference>
<proteinExistence type="predicted"/>
<dbReference type="EMBL" id="QREG01000004">
    <property type="protein sequence ID" value="REE01097.1"/>
    <property type="molecule type" value="Genomic_DNA"/>
</dbReference>
<organism evidence="1 2">
    <name type="scientific">Marinoscillum furvescens DSM 4134</name>
    <dbReference type="NCBI Taxonomy" id="1122208"/>
    <lineage>
        <taxon>Bacteria</taxon>
        <taxon>Pseudomonadati</taxon>
        <taxon>Bacteroidota</taxon>
        <taxon>Cytophagia</taxon>
        <taxon>Cytophagales</taxon>
        <taxon>Reichenbachiellaceae</taxon>
        <taxon>Marinoscillum</taxon>
    </lineage>
</organism>
<comment type="caution">
    <text evidence="1">The sequence shown here is derived from an EMBL/GenBank/DDBJ whole genome shotgun (WGS) entry which is preliminary data.</text>
</comment>
<keyword evidence="2" id="KW-1185">Reference proteome</keyword>
<reference evidence="1 2" key="1">
    <citation type="submission" date="2018-07" db="EMBL/GenBank/DDBJ databases">
        <title>Genomic Encyclopedia of Type Strains, Phase IV (KMG-IV): sequencing the most valuable type-strain genomes for metagenomic binning, comparative biology and taxonomic classification.</title>
        <authorList>
            <person name="Goeker M."/>
        </authorList>
    </citation>
    <scope>NUCLEOTIDE SEQUENCE [LARGE SCALE GENOMIC DNA]</scope>
    <source>
        <strain evidence="1 2">DSM 4134</strain>
    </source>
</reference>
<dbReference type="RefSeq" id="WP_115867185.1">
    <property type="nucleotide sequence ID" value="NZ_QREG01000004.1"/>
</dbReference>
<protein>
    <submittedName>
        <fullName evidence="1">Uncharacterized protein</fullName>
    </submittedName>
</protein>
<gene>
    <name evidence="1" type="ORF">C7460_104117</name>
</gene>
<accession>A0A3D9L895</accession>
<sequence length="146" mass="16773">MKTSKTQITSVLRSENTTEIFKIAKASGIDVSNRGSLMRWIEAHSPSQKVSRKAYNLSYGAGDFKHHRINHSHNRNKVIAAIKRAKFEKAKGYMETNYGKILVIGNENIYWAHPVYQHQDYNKSIAFTNTEKNRRLAAVINSYLMK</sequence>